<name>A0ABV5QW33_9ACTN</name>
<proteinExistence type="inferred from homology"/>
<sequence length="102" mass="11792">MSADNAGTKVRYESVQEMANRIRTVSQNIVKDIQEMDAALRVVTDTWDGDAHREYEILQGKYKKRAEDMKNRLEQTAKIVEQGKDSYRSTDVKASRLFTEAY</sequence>
<dbReference type="RefSeq" id="WP_345485218.1">
    <property type="nucleotide sequence ID" value="NZ_BAAAWU010000001.1"/>
</dbReference>
<dbReference type="InterPro" id="IPR010310">
    <property type="entry name" value="T7SS_ESAT-6-like"/>
</dbReference>
<dbReference type="Proteomes" id="UP001589716">
    <property type="component" value="Unassembled WGS sequence"/>
</dbReference>
<dbReference type="EMBL" id="JBHMCT010000016">
    <property type="protein sequence ID" value="MFB9557662.1"/>
    <property type="molecule type" value="Genomic_DNA"/>
</dbReference>
<dbReference type="Pfam" id="PF06013">
    <property type="entry name" value="WXG100"/>
    <property type="match status" value="1"/>
</dbReference>
<evidence type="ECO:0000256" key="1">
    <source>
        <dbReference type="RuleBase" id="RU362001"/>
    </source>
</evidence>
<evidence type="ECO:0000313" key="2">
    <source>
        <dbReference type="EMBL" id="MFB9557662.1"/>
    </source>
</evidence>
<dbReference type="NCBIfam" id="TIGR03930">
    <property type="entry name" value="WXG100_ESAT6"/>
    <property type="match status" value="1"/>
</dbReference>
<organism evidence="2 3">
    <name type="scientific">Streptomyces roseoviridis</name>
    <dbReference type="NCBI Taxonomy" id="67361"/>
    <lineage>
        <taxon>Bacteria</taxon>
        <taxon>Bacillati</taxon>
        <taxon>Actinomycetota</taxon>
        <taxon>Actinomycetes</taxon>
        <taxon>Kitasatosporales</taxon>
        <taxon>Streptomycetaceae</taxon>
        <taxon>Streptomyces</taxon>
    </lineage>
</organism>
<dbReference type="InterPro" id="IPR036689">
    <property type="entry name" value="ESAT-6-like_sf"/>
</dbReference>
<comment type="similarity">
    <text evidence="1">Belongs to the WXG100 family.</text>
</comment>
<gene>
    <name evidence="2" type="ORF">ACFFTP_26185</name>
</gene>
<keyword evidence="3" id="KW-1185">Reference proteome</keyword>
<reference evidence="2 3" key="1">
    <citation type="submission" date="2024-09" db="EMBL/GenBank/DDBJ databases">
        <authorList>
            <person name="Sun Q."/>
            <person name="Mori K."/>
        </authorList>
    </citation>
    <scope>NUCLEOTIDE SEQUENCE [LARGE SCALE GENOMIC DNA]</scope>
    <source>
        <strain evidence="2 3">JCM 4414</strain>
    </source>
</reference>
<dbReference type="SUPFAM" id="SSF140453">
    <property type="entry name" value="EsxAB dimer-like"/>
    <property type="match status" value="1"/>
</dbReference>
<comment type="caution">
    <text evidence="2">The sequence shown here is derived from an EMBL/GenBank/DDBJ whole genome shotgun (WGS) entry which is preliminary data.</text>
</comment>
<accession>A0ABV5QW33</accession>
<evidence type="ECO:0000313" key="3">
    <source>
        <dbReference type="Proteomes" id="UP001589716"/>
    </source>
</evidence>
<protein>
    <recommendedName>
        <fullName evidence="1">ESAT-6-like protein</fullName>
    </recommendedName>
</protein>
<dbReference type="Gene3D" id="1.10.287.1060">
    <property type="entry name" value="ESAT-6-like"/>
    <property type="match status" value="1"/>
</dbReference>